<comment type="caution">
    <text evidence="2">The sequence shown here is derived from an EMBL/GenBank/DDBJ whole genome shotgun (WGS) entry which is preliminary data.</text>
</comment>
<protein>
    <recommendedName>
        <fullName evidence="1">BRCT domain-containing protein</fullName>
    </recommendedName>
</protein>
<keyword evidence="3" id="KW-1185">Reference proteome</keyword>
<evidence type="ECO:0000313" key="2">
    <source>
        <dbReference type="EMBL" id="PKQ43683.1"/>
    </source>
</evidence>
<reference evidence="2 3" key="1">
    <citation type="submission" date="2017-12" db="EMBL/GenBank/DDBJ databases">
        <title>Confluentibacter flavum sp. nov., isolated from the saline lake.</title>
        <authorList>
            <person name="Yu L."/>
        </authorList>
    </citation>
    <scope>NUCLEOTIDE SEQUENCE [LARGE SCALE GENOMIC DNA]</scope>
    <source>
        <strain evidence="2 3">3B</strain>
    </source>
</reference>
<dbReference type="CDD" id="cd17748">
    <property type="entry name" value="BRCT_DNA_ligase_like"/>
    <property type="match status" value="1"/>
</dbReference>
<dbReference type="AlphaFoldDB" id="A0A2N3HFK4"/>
<dbReference type="SUPFAM" id="SSF52113">
    <property type="entry name" value="BRCT domain"/>
    <property type="match status" value="1"/>
</dbReference>
<dbReference type="RefSeq" id="WP_106661100.1">
    <property type="nucleotide sequence ID" value="NZ_PJEO01000056.1"/>
</dbReference>
<proteinExistence type="predicted"/>
<gene>
    <name evidence="2" type="ORF">CSW08_16900</name>
</gene>
<dbReference type="EMBL" id="PJEO01000056">
    <property type="protein sequence ID" value="PKQ43683.1"/>
    <property type="molecule type" value="Genomic_DNA"/>
</dbReference>
<dbReference type="PROSITE" id="PS50172">
    <property type="entry name" value="BRCT"/>
    <property type="match status" value="1"/>
</dbReference>
<evidence type="ECO:0000259" key="1">
    <source>
        <dbReference type="PROSITE" id="PS50172"/>
    </source>
</evidence>
<evidence type="ECO:0000313" key="3">
    <source>
        <dbReference type="Proteomes" id="UP000233435"/>
    </source>
</evidence>
<name>A0A2N3HFK4_9FLAO</name>
<dbReference type="SMART" id="SM00292">
    <property type="entry name" value="BRCT"/>
    <property type="match status" value="1"/>
</dbReference>
<organism evidence="2 3">
    <name type="scientific">Confluentibacter flavum</name>
    <dbReference type="NCBI Taxonomy" id="1909700"/>
    <lineage>
        <taxon>Bacteria</taxon>
        <taxon>Pseudomonadati</taxon>
        <taxon>Bacteroidota</taxon>
        <taxon>Flavobacteriia</taxon>
        <taxon>Flavobacteriales</taxon>
        <taxon>Flavobacteriaceae</taxon>
        <taxon>Confluentibacter</taxon>
    </lineage>
</organism>
<accession>A0A2N3HFK4</accession>
<dbReference type="Gene3D" id="3.40.50.10190">
    <property type="entry name" value="BRCT domain"/>
    <property type="match status" value="1"/>
</dbReference>
<sequence>MSELSQKELEVVTSRARADKAINSLKGILLGINLDEQVNQKEINELKKWAENHRSLINRNPFKEFMTIIEETISSNIPATETIEDLFWLCQKYENDSYYYNAVTTDLQTLQGICHGILADGVINEKEIHDLKEWLEQNIHLSTYYPYDEIRSLILSIVSDGKIEEEEVLILKAYLNQFINIENKDIAEKIDNETANINISGHCTSDPNIDFDGKTFCVTGVLKSGNRTELENLISDLGGIPTKSITKKTDYLIVGDNGNPAWAFACYGRKVEKALELRKGGHQICLIHEFDFMDAIEDLK</sequence>
<dbReference type="OrthoDB" id="9776650at2"/>
<feature type="domain" description="BRCT" evidence="1">
    <location>
        <begin position="211"/>
        <end position="300"/>
    </location>
</feature>
<dbReference type="InterPro" id="IPR036420">
    <property type="entry name" value="BRCT_dom_sf"/>
</dbReference>
<dbReference type="Pfam" id="PF00533">
    <property type="entry name" value="BRCT"/>
    <property type="match status" value="1"/>
</dbReference>
<dbReference type="InterPro" id="IPR001357">
    <property type="entry name" value="BRCT_dom"/>
</dbReference>
<dbReference type="Proteomes" id="UP000233435">
    <property type="component" value="Unassembled WGS sequence"/>
</dbReference>